<dbReference type="Proteomes" id="UP000475862">
    <property type="component" value="Unassembled WGS sequence"/>
</dbReference>
<keyword evidence="3" id="KW-1185">Reference proteome</keyword>
<comment type="caution">
    <text evidence="2">The sequence shown here is derived from an EMBL/GenBank/DDBJ whole genome shotgun (WGS) entry which is preliminary data.</text>
</comment>
<name>A0A6G0U5T1_APHGL</name>
<evidence type="ECO:0000313" key="3">
    <source>
        <dbReference type="Proteomes" id="UP000475862"/>
    </source>
</evidence>
<organism evidence="2 3">
    <name type="scientific">Aphis glycines</name>
    <name type="common">Soybean aphid</name>
    <dbReference type="NCBI Taxonomy" id="307491"/>
    <lineage>
        <taxon>Eukaryota</taxon>
        <taxon>Metazoa</taxon>
        <taxon>Ecdysozoa</taxon>
        <taxon>Arthropoda</taxon>
        <taxon>Hexapoda</taxon>
        <taxon>Insecta</taxon>
        <taxon>Pterygota</taxon>
        <taxon>Neoptera</taxon>
        <taxon>Paraneoptera</taxon>
        <taxon>Hemiptera</taxon>
        <taxon>Sternorrhyncha</taxon>
        <taxon>Aphidomorpha</taxon>
        <taxon>Aphidoidea</taxon>
        <taxon>Aphididae</taxon>
        <taxon>Aphidini</taxon>
        <taxon>Aphis</taxon>
        <taxon>Aphis</taxon>
    </lineage>
</organism>
<evidence type="ECO:0000313" key="2">
    <source>
        <dbReference type="EMBL" id="KAE9544481.1"/>
    </source>
</evidence>
<dbReference type="Pfam" id="PF14214">
    <property type="entry name" value="Helitron_like_N"/>
    <property type="match status" value="1"/>
</dbReference>
<sequence>MLHQVNPYIKDLKSAIDKTPPSESFKVVINADKKPPEEHRGRYNAPTANEVALVLVDQQFDRRDIILENRSNSLHRISEIHRAYDALQYPLMFCWGMMDEYAKIETERLNYIKNNQAKLRADSYIHLKDAIGRRDIEANQLGQMVILPSTFTGGPRYTHERTQDAMTYVRHYGRPDLFITFTCNHRWDETKELLLPGQRSYDRHDVIARVFQLKVKKTMNLLTKGKIFGEVRCYMYSTEWQKRGLPHIHILLWLQHHITPD</sequence>
<dbReference type="OrthoDB" id="6600746at2759"/>
<dbReference type="PANTHER" id="PTHR45786:SF74">
    <property type="entry name" value="ATP-DEPENDENT DNA HELICASE"/>
    <property type="match status" value="1"/>
</dbReference>
<dbReference type="InterPro" id="IPR025476">
    <property type="entry name" value="Helitron_helicase-like"/>
</dbReference>
<dbReference type="AlphaFoldDB" id="A0A6G0U5T1"/>
<dbReference type="PANTHER" id="PTHR45786">
    <property type="entry name" value="DNA BINDING PROTEIN-LIKE"/>
    <property type="match status" value="1"/>
</dbReference>
<evidence type="ECO:0000259" key="1">
    <source>
        <dbReference type="Pfam" id="PF14214"/>
    </source>
</evidence>
<feature type="domain" description="Helitron helicase-like" evidence="1">
    <location>
        <begin position="96"/>
        <end position="252"/>
    </location>
</feature>
<gene>
    <name evidence="2" type="ORF">AGLY_000022</name>
</gene>
<proteinExistence type="predicted"/>
<reference evidence="2 3" key="1">
    <citation type="submission" date="2019-08" db="EMBL/GenBank/DDBJ databases">
        <title>The genome of the soybean aphid Biotype 1, its phylome, world population structure and adaptation to the North American continent.</title>
        <authorList>
            <person name="Giordano R."/>
            <person name="Donthu R.K."/>
            <person name="Hernandez A.G."/>
            <person name="Wright C.L."/>
            <person name="Zimin A.V."/>
        </authorList>
    </citation>
    <scope>NUCLEOTIDE SEQUENCE [LARGE SCALE GENOMIC DNA]</scope>
    <source>
        <tissue evidence="2">Whole aphids</tissue>
    </source>
</reference>
<accession>A0A6G0U5T1</accession>
<dbReference type="EMBL" id="VYZN01000001">
    <property type="protein sequence ID" value="KAE9544481.1"/>
    <property type="molecule type" value="Genomic_DNA"/>
</dbReference>
<protein>
    <recommendedName>
        <fullName evidence="1">Helitron helicase-like domain-containing protein</fullName>
    </recommendedName>
</protein>